<dbReference type="EMBL" id="CAADRP010001651">
    <property type="protein sequence ID" value="VFU46670.1"/>
    <property type="molecule type" value="Genomic_DNA"/>
</dbReference>
<organism evidence="1">
    <name type="scientific">Salix viminalis</name>
    <name type="common">Common osier</name>
    <name type="synonym">Basket willow</name>
    <dbReference type="NCBI Taxonomy" id="40686"/>
    <lineage>
        <taxon>Eukaryota</taxon>
        <taxon>Viridiplantae</taxon>
        <taxon>Streptophyta</taxon>
        <taxon>Embryophyta</taxon>
        <taxon>Tracheophyta</taxon>
        <taxon>Spermatophyta</taxon>
        <taxon>Magnoliopsida</taxon>
        <taxon>eudicotyledons</taxon>
        <taxon>Gunneridae</taxon>
        <taxon>Pentapetalae</taxon>
        <taxon>rosids</taxon>
        <taxon>fabids</taxon>
        <taxon>Malpighiales</taxon>
        <taxon>Salicaceae</taxon>
        <taxon>Saliceae</taxon>
        <taxon>Salix</taxon>
    </lineage>
</organism>
<reference evidence="1" key="1">
    <citation type="submission" date="2019-03" db="EMBL/GenBank/DDBJ databases">
        <authorList>
            <person name="Mank J."/>
            <person name="Almeida P."/>
        </authorList>
    </citation>
    <scope>NUCLEOTIDE SEQUENCE</scope>
    <source>
        <strain evidence="1">78183</strain>
    </source>
</reference>
<name>A0A6N2LYV9_SALVM</name>
<sequence>MATFLSSSSPPLPLLLSSNHYRLQTPPSLSLSFPFSYPLRATITANSRHIKTLILASTNSDSSFDGLGFLIESHALLIRFYIVNFQ</sequence>
<protein>
    <submittedName>
        <fullName evidence="1">Uncharacterized protein</fullName>
    </submittedName>
</protein>
<gene>
    <name evidence="1" type="ORF">SVIM_LOCUS296944</name>
</gene>
<proteinExistence type="predicted"/>
<dbReference type="AlphaFoldDB" id="A0A6N2LYV9"/>
<accession>A0A6N2LYV9</accession>
<evidence type="ECO:0000313" key="1">
    <source>
        <dbReference type="EMBL" id="VFU46670.1"/>
    </source>
</evidence>